<organism evidence="4">
    <name type="scientific">Chlorella variabilis</name>
    <name type="common">Green alga</name>
    <dbReference type="NCBI Taxonomy" id="554065"/>
    <lineage>
        <taxon>Eukaryota</taxon>
        <taxon>Viridiplantae</taxon>
        <taxon>Chlorophyta</taxon>
        <taxon>core chlorophytes</taxon>
        <taxon>Trebouxiophyceae</taxon>
        <taxon>Chlorellales</taxon>
        <taxon>Chlorellaceae</taxon>
        <taxon>Chlorella clade</taxon>
        <taxon>Chlorella</taxon>
    </lineage>
</organism>
<keyword evidence="4" id="KW-1185">Reference proteome</keyword>
<dbReference type="RefSeq" id="XP_005845817.1">
    <property type="nucleotide sequence ID" value="XM_005845755.1"/>
</dbReference>
<keyword evidence="2" id="KW-0040">ANK repeat</keyword>
<dbReference type="PANTHER" id="PTHR24198">
    <property type="entry name" value="ANKYRIN REPEAT AND PROTEIN KINASE DOMAIN-CONTAINING PROTEIN"/>
    <property type="match status" value="1"/>
</dbReference>
<gene>
    <name evidence="3" type="ORF">CHLNCDRAFT_136561</name>
</gene>
<evidence type="ECO:0000256" key="1">
    <source>
        <dbReference type="ARBA" id="ARBA00022737"/>
    </source>
</evidence>
<accession>E1ZKL8</accession>
<dbReference type="InterPro" id="IPR002110">
    <property type="entry name" value="Ankyrin_rpt"/>
</dbReference>
<dbReference type="PANTHER" id="PTHR24198:SF165">
    <property type="entry name" value="ANKYRIN REPEAT-CONTAINING PROTEIN-RELATED"/>
    <property type="match status" value="1"/>
</dbReference>
<evidence type="ECO:0000256" key="2">
    <source>
        <dbReference type="ARBA" id="ARBA00023043"/>
    </source>
</evidence>
<dbReference type="SMART" id="SM00248">
    <property type="entry name" value="ANK"/>
    <property type="match status" value="4"/>
</dbReference>
<dbReference type="GeneID" id="17353053"/>
<dbReference type="InterPro" id="IPR036770">
    <property type="entry name" value="Ankyrin_rpt-contain_sf"/>
</dbReference>
<dbReference type="Proteomes" id="UP000008141">
    <property type="component" value="Unassembled WGS sequence"/>
</dbReference>
<dbReference type="AlphaFoldDB" id="E1ZKL8"/>
<dbReference type="KEGG" id="cvr:CHLNCDRAFT_136561"/>
<name>E1ZKL8_CHLVA</name>
<dbReference type="SUPFAM" id="SSF48403">
    <property type="entry name" value="Ankyrin repeat"/>
    <property type="match status" value="1"/>
</dbReference>
<sequence length="285" mass="31043">MTPIHSLAANPGPGSCAALSVMMHFGASLHDRTKPFGDNDDDDMGSFSGETALSLAAQHSGDHQAGLLVALLLQAGLDPLDPAGPMHTTPLEFASAAGDVEVVKLMLCYADTSNRYCESPQVAHRCHDVAEFLLEPPPSFHALLTGQLLPDSISSYVDVDQPFLQRFQLDACLHRAIANGDLEIFPELHDAEEPDYDETPLTLALRLHEFDTAAWLIKRTAAAYPQLDGKDRTALHWAARAAKPKLLRWLLETGLCSMQGEGHERIINRQDRRHHSALAYAIAAG</sequence>
<keyword evidence="1" id="KW-0677">Repeat</keyword>
<proteinExistence type="predicted"/>
<protein>
    <submittedName>
        <fullName evidence="3">Uncharacterized protein</fullName>
    </submittedName>
</protein>
<evidence type="ECO:0000313" key="4">
    <source>
        <dbReference type="Proteomes" id="UP000008141"/>
    </source>
</evidence>
<dbReference type="Gene3D" id="1.25.40.20">
    <property type="entry name" value="Ankyrin repeat-containing domain"/>
    <property type="match status" value="2"/>
</dbReference>
<dbReference type="OrthoDB" id="413705at2759"/>
<dbReference type="EMBL" id="GL433850">
    <property type="protein sequence ID" value="EFN53715.1"/>
    <property type="molecule type" value="Genomic_DNA"/>
</dbReference>
<dbReference type="InParanoid" id="E1ZKL8"/>
<dbReference type="Pfam" id="PF12796">
    <property type="entry name" value="Ank_2"/>
    <property type="match status" value="1"/>
</dbReference>
<reference evidence="3 4" key="1">
    <citation type="journal article" date="2010" name="Plant Cell">
        <title>The Chlorella variabilis NC64A genome reveals adaptation to photosymbiosis, coevolution with viruses, and cryptic sex.</title>
        <authorList>
            <person name="Blanc G."/>
            <person name="Duncan G."/>
            <person name="Agarkova I."/>
            <person name="Borodovsky M."/>
            <person name="Gurnon J."/>
            <person name="Kuo A."/>
            <person name="Lindquist E."/>
            <person name="Lucas S."/>
            <person name="Pangilinan J."/>
            <person name="Polle J."/>
            <person name="Salamov A."/>
            <person name="Terry A."/>
            <person name="Yamada T."/>
            <person name="Dunigan D.D."/>
            <person name="Grigoriev I.V."/>
            <person name="Claverie J.M."/>
            <person name="Van Etten J.L."/>
        </authorList>
    </citation>
    <scope>NUCLEOTIDE SEQUENCE [LARGE SCALE GENOMIC DNA]</scope>
    <source>
        <strain evidence="3 4">NC64A</strain>
    </source>
</reference>
<evidence type="ECO:0000313" key="3">
    <source>
        <dbReference type="EMBL" id="EFN53715.1"/>
    </source>
</evidence>